<dbReference type="OrthoDB" id="10595663at2759"/>
<proteinExistence type="predicted"/>
<evidence type="ECO:0000256" key="1">
    <source>
        <dbReference type="SAM" id="Coils"/>
    </source>
</evidence>
<gene>
    <name evidence="2" type="ORF">ILUMI_26146</name>
</gene>
<keyword evidence="1" id="KW-0175">Coiled coil</keyword>
<evidence type="ECO:0000313" key="3">
    <source>
        <dbReference type="Proteomes" id="UP000801492"/>
    </source>
</evidence>
<evidence type="ECO:0000313" key="2">
    <source>
        <dbReference type="EMBL" id="KAF2880025.1"/>
    </source>
</evidence>
<keyword evidence="3" id="KW-1185">Reference proteome</keyword>
<protein>
    <submittedName>
        <fullName evidence="2">Uncharacterized protein</fullName>
    </submittedName>
</protein>
<dbReference type="Proteomes" id="UP000801492">
    <property type="component" value="Unassembled WGS sequence"/>
</dbReference>
<dbReference type="EMBL" id="VTPC01091034">
    <property type="protein sequence ID" value="KAF2880025.1"/>
    <property type="molecule type" value="Genomic_DNA"/>
</dbReference>
<accession>A0A8K0C419</accession>
<organism evidence="2 3">
    <name type="scientific">Ignelater luminosus</name>
    <name type="common">Cucubano</name>
    <name type="synonym">Pyrophorus luminosus</name>
    <dbReference type="NCBI Taxonomy" id="2038154"/>
    <lineage>
        <taxon>Eukaryota</taxon>
        <taxon>Metazoa</taxon>
        <taxon>Ecdysozoa</taxon>
        <taxon>Arthropoda</taxon>
        <taxon>Hexapoda</taxon>
        <taxon>Insecta</taxon>
        <taxon>Pterygota</taxon>
        <taxon>Neoptera</taxon>
        <taxon>Endopterygota</taxon>
        <taxon>Coleoptera</taxon>
        <taxon>Polyphaga</taxon>
        <taxon>Elateriformia</taxon>
        <taxon>Elateroidea</taxon>
        <taxon>Elateridae</taxon>
        <taxon>Agrypninae</taxon>
        <taxon>Pyrophorini</taxon>
        <taxon>Ignelater</taxon>
    </lineage>
</organism>
<reference evidence="2" key="1">
    <citation type="submission" date="2019-08" db="EMBL/GenBank/DDBJ databases">
        <title>The genome of the North American firefly Photinus pyralis.</title>
        <authorList>
            <consortium name="Photinus pyralis genome working group"/>
            <person name="Fallon T.R."/>
            <person name="Sander Lower S.E."/>
            <person name="Weng J.-K."/>
        </authorList>
    </citation>
    <scope>NUCLEOTIDE SEQUENCE</scope>
    <source>
        <strain evidence="2">TRF0915ILg1</strain>
        <tissue evidence="2">Whole body</tissue>
    </source>
</reference>
<feature type="coiled-coil region" evidence="1">
    <location>
        <begin position="13"/>
        <end position="47"/>
    </location>
</feature>
<name>A0A8K0C419_IGNLU</name>
<dbReference type="AlphaFoldDB" id="A0A8K0C419"/>
<comment type="caution">
    <text evidence="2">The sequence shown here is derived from an EMBL/GenBank/DDBJ whole genome shotgun (WGS) entry which is preliminary data.</text>
</comment>
<sequence length="118" mass="13563">MPPKRTRRKVISNKATLKECEAIEAKIKKYEEVKATLTKMFEQCKERWVQTDVEWLALRNVVIKNYNTKTSNPIIEQTALFKDATELNSIPITVTNTAVSLETQDVQCEVEVESSDED</sequence>